<sequence>MTATLAVGATLTRADIPALCADLALLLRDHPARVVVIDVAVARPDVVTAEAVARLRLTARRHGSRLVVTGAGPDLVGLLNLLGLGPGDP</sequence>
<evidence type="ECO:0000313" key="2">
    <source>
        <dbReference type="EMBL" id="MBG0562221.1"/>
    </source>
</evidence>
<dbReference type="Pfam" id="PF13466">
    <property type="entry name" value="STAS_2"/>
    <property type="match status" value="1"/>
</dbReference>
<dbReference type="Gene3D" id="3.30.750.24">
    <property type="entry name" value="STAS domain"/>
    <property type="match status" value="1"/>
</dbReference>
<keyword evidence="3" id="KW-1185">Reference proteome</keyword>
<comment type="caution">
    <text evidence="2">The sequence shown here is derived from an EMBL/GenBank/DDBJ whole genome shotgun (WGS) entry which is preliminary data.</text>
</comment>
<dbReference type="Proteomes" id="UP000598146">
    <property type="component" value="Unassembled WGS sequence"/>
</dbReference>
<dbReference type="EMBL" id="JADQTO010000005">
    <property type="protein sequence ID" value="MBG0562221.1"/>
    <property type="molecule type" value="Genomic_DNA"/>
</dbReference>
<dbReference type="AlphaFoldDB" id="A0A931C760"/>
<reference evidence="2" key="1">
    <citation type="submission" date="2020-11" db="EMBL/GenBank/DDBJ databases">
        <title>Isolation and identification of active actinomycetes.</title>
        <authorList>
            <person name="Sun X."/>
        </authorList>
    </citation>
    <scope>NUCLEOTIDE SEQUENCE</scope>
    <source>
        <strain evidence="2">NEAU-A11</strain>
    </source>
</reference>
<name>A0A931C760_9ACTN</name>
<dbReference type="InterPro" id="IPR036513">
    <property type="entry name" value="STAS_dom_sf"/>
</dbReference>
<evidence type="ECO:0000259" key="1">
    <source>
        <dbReference type="Pfam" id="PF13466"/>
    </source>
</evidence>
<dbReference type="RefSeq" id="WP_196414024.1">
    <property type="nucleotide sequence ID" value="NZ_JADQTO010000005.1"/>
</dbReference>
<organism evidence="2 3">
    <name type="scientific">Actinoplanes aureus</name>
    <dbReference type="NCBI Taxonomy" id="2792083"/>
    <lineage>
        <taxon>Bacteria</taxon>
        <taxon>Bacillati</taxon>
        <taxon>Actinomycetota</taxon>
        <taxon>Actinomycetes</taxon>
        <taxon>Micromonosporales</taxon>
        <taxon>Micromonosporaceae</taxon>
        <taxon>Actinoplanes</taxon>
    </lineage>
</organism>
<gene>
    <name evidence="2" type="ORF">I4J89_12170</name>
</gene>
<protein>
    <submittedName>
        <fullName evidence="2">STAS domain-containing protein</fullName>
    </submittedName>
</protein>
<accession>A0A931C760</accession>
<evidence type="ECO:0000313" key="3">
    <source>
        <dbReference type="Proteomes" id="UP000598146"/>
    </source>
</evidence>
<dbReference type="InterPro" id="IPR058548">
    <property type="entry name" value="MlaB-like_STAS"/>
</dbReference>
<feature type="domain" description="MlaB-like STAS" evidence="1">
    <location>
        <begin position="6"/>
        <end position="84"/>
    </location>
</feature>
<proteinExistence type="predicted"/>
<dbReference type="SUPFAM" id="SSF52091">
    <property type="entry name" value="SpoIIaa-like"/>
    <property type="match status" value="1"/>
</dbReference>